<dbReference type="SUPFAM" id="SSF143724">
    <property type="entry name" value="PHP14-like"/>
    <property type="match status" value="1"/>
</dbReference>
<evidence type="ECO:0000256" key="1">
    <source>
        <dbReference type="ARBA" id="ARBA00010971"/>
    </source>
</evidence>
<evidence type="ECO:0000256" key="3">
    <source>
        <dbReference type="PIRSR" id="PIRSR607702-2"/>
    </source>
</evidence>
<protein>
    <recommendedName>
        <fullName evidence="4">Pseudouridine synthase RsuA/RluA-like domain-containing protein</fullName>
    </recommendedName>
</protein>
<dbReference type="InParanoid" id="A0A1Z5J8W1"/>
<dbReference type="CDD" id="cd02869">
    <property type="entry name" value="PseudoU_synth_RluA_like"/>
    <property type="match status" value="1"/>
</dbReference>
<dbReference type="Gene3D" id="3.30.2350.10">
    <property type="entry name" value="Pseudouridine synthase"/>
    <property type="match status" value="1"/>
</dbReference>
<dbReference type="Proteomes" id="UP000198406">
    <property type="component" value="Unassembled WGS sequence"/>
</dbReference>
<reference evidence="5 6" key="1">
    <citation type="journal article" date="2015" name="Plant Cell">
        <title>Oil accumulation by the oleaginous diatom Fistulifera solaris as revealed by the genome and transcriptome.</title>
        <authorList>
            <person name="Tanaka T."/>
            <person name="Maeda Y."/>
            <person name="Veluchamy A."/>
            <person name="Tanaka M."/>
            <person name="Abida H."/>
            <person name="Marechal E."/>
            <person name="Bowler C."/>
            <person name="Muto M."/>
            <person name="Sunaga Y."/>
            <person name="Tanaka M."/>
            <person name="Yoshino T."/>
            <person name="Taniguchi T."/>
            <person name="Fukuda Y."/>
            <person name="Nemoto M."/>
            <person name="Matsumoto M."/>
            <person name="Wong P.S."/>
            <person name="Aburatani S."/>
            <person name="Fujibuchi W."/>
        </authorList>
    </citation>
    <scope>NUCLEOTIDE SEQUENCE [LARGE SCALE GENOMIC DNA]</scope>
    <source>
        <strain evidence="5 6">JPCC DA0580</strain>
    </source>
</reference>
<dbReference type="GO" id="GO:0009982">
    <property type="term" value="F:pseudouridine synthase activity"/>
    <property type="evidence" value="ECO:0007669"/>
    <property type="project" value="InterPro"/>
</dbReference>
<dbReference type="GO" id="GO:0000455">
    <property type="term" value="P:enzyme-directed rRNA pseudouridine synthesis"/>
    <property type="evidence" value="ECO:0007669"/>
    <property type="project" value="TreeGrafter"/>
</dbReference>
<dbReference type="GO" id="GO:0003723">
    <property type="term" value="F:RNA binding"/>
    <property type="evidence" value="ECO:0007669"/>
    <property type="project" value="InterPro"/>
</dbReference>
<accession>A0A1Z5J8W1</accession>
<organism evidence="5 6">
    <name type="scientific">Fistulifera solaris</name>
    <name type="common">Oleaginous diatom</name>
    <dbReference type="NCBI Taxonomy" id="1519565"/>
    <lineage>
        <taxon>Eukaryota</taxon>
        <taxon>Sar</taxon>
        <taxon>Stramenopiles</taxon>
        <taxon>Ochrophyta</taxon>
        <taxon>Bacillariophyta</taxon>
        <taxon>Bacillariophyceae</taxon>
        <taxon>Bacillariophycidae</taxon>
        <taxon>Naviculales</taxon>
        <taxon>Naviculaceae</taxon>
        <taxon>Fistulifera</taxon>
    </lineage>
</organism>
<dbReference type="InterPro" id="IPR050188">
    <property type="entry name" value="RluA_PseudoU_synthase"/>
</dbReference>
<dbReference type="InterPro" id="IPR007702">
    <property type="entry name" value="Janus"/>
</dbReference>
<dbReference type="EMBL" id="BDSP01000017">
    <property type="protein sequence ID" value="GAX10434.1"/>
    <property type="molecule type" value="Genomic_DNA"/>
</dbReference>
<evidence type="ECO:0000313" key="6">
    <source>
        <dbReference type="Proteomes" id="UP000198406"/>
    </source>
</evidence>
<name>A0A1Z5J8W1_FISSO</name>
<dbReference type="PANTHER" id="PTHR21600:SF52">
    <property type="entry name" value="PSEUDOURIDINE SYNTHASE RSUA_RLUA-LIKE DOMAIN-CONTAINING PROTEIN"/>
    <property type="match status" value="1"/>
</dbReference>
<dbReference type="OrthoDB" id="424794at2759"/>
<dbReference type="InterPro" id="IPR038596">
    <property type="entry name" value="Janus_sf"/>
</dbReference>
<dbReference type="Pfam" id="PF00849">
    <property type="entry name" value="PseudoU_synth_2"/>
    <property type="match status" value="1"/>
</dbReference>
<comment type="caution">
    <text evidence="5">The sequence shown here is derived from an EMBL/GenBank/DDBJ whole genome shotgun (WGS) entry which is preliminary data.</text>
</comment>
<evidence type="ECO:0000259" key="4">
    <source>
        <dbReference type="Pfam" id="PF00849"/>
    </source>
</evidence>
<comment type="similarity">
    <text evidence="1">Belongs to the janus family.</text>
</comment>
<dbReference type="Pfam" id="PF05005">
    <property type="entry name" value="Ocnus"/>
    <property type="match status" value="1"/>
</dbReference>
<dbReference type="PANTHER" id="PTHR21600">
    <property type="entry name" value="MITOCHONDRIAL RNA PSEUDOURIDINE SYNTHASE"/>
    <property type="match status" value="1"/>
</dbReference>
<gene>
    <name evidence="5" type="ORF">FisN_21Lh133</name>
</gene>
<evidence type="ECO:0000256" key="2">
    <source>
        <dbReference type="PIRSR" id="PIRSR607702-1"/>
    </source>
</evidence>
<dbReference type="InterPro" id="IPR006145">
    <property type="entry name" value="PsdUridine_synth_RsuA/RluA"/>
</dbReference>
<dbReference type="SUPFAM" id="SSF55120">
    <property type="entry name" value="Pseudouridine synthase"/>
    <property type="match status" value="1"/>
</dbReference>
<feature type="active site" description="Proton acceptor" evidence="2">
    <location>
        <position position="555"/>
    </location>
</feature>
<feature type="domain" description="Pseudouridine synthase RsuA/RluA-like" evidence="4">
    <location>
        <begin position="184"/>
        <end position="390"/>
    </location>
</feature>
<feature type="binding site" evidence="3">
    <location>
        <position position="524"/>
    </location>
    <ligand>
        <name>substrate</name>
    </ligand>
</feature>
<proteinExistence type="inferred from homology"/>
<dbReference type="InterPro" id="IPR020103">
    <property type="entry name" value="PsdUridine_synth_cat_dom_sf"/>
</dbReference>
<sequence length="627" mass="70486">MKVCSSSTKRPILHSIVTLLMIQFDYSRRCLSFVRPLYQQQHVRLLSQQINPTLEWKGAAHSTSGFVSHVLVEEEGSTSFEQVSRVLTARKHANDTVTDLNALELMRLGAVWFLPFDAPRDPSKGIKPVRLFENRDLQPGDYLRVHHNPRRFPAVKKYDWSAFKSYASSDKPGIIVARNATKGWMVIDKPPNVPVHMTVDNSRENVASCLEEVLRSYVTTPQRLDQNTSGLLVVSTSKVFANYYADLLRHKTALQLEVNQTQETEHFRDYIHKKYRCLVCLQEDDDRSILEAARELQQLRGSIIRHYLEPSIRAPKHFVAETFDSAWLECLLRITGTSDVYALVGHGQELANNLWSCPAEDRPPSCQAVMELEIELLTGRTHQVRGQLSAMGFPIVGDTQYGGAIPQSVPSRSSDGVDFQDSAQLALQCCALEFADPDIVEKSDGTESMRRSQRWNSFGLDTAWWTPFLRAYDSNPKADGKSQTDVATNLEEENKLRVRSVQTRKLPRPDLLPPRVSLSKGVNKYVLIRATHPLTDSVEWFVKSAAPFECGGPYHGNVAQDLGEWIAAAGYKAEVTGGGRIDYDGSKAVVYGFSYGFGKGDHAKAVELIRKYQPEIDATFDNTDGLY</sequence>
<evidence type="ECO:0000313" key="5">
    <source>
        <dbReference type="EMBL" id="GAX10434.1"/>
    </source>
</evidence>
<dbReference type="AlphaFoldDB" id="A0A1Z5J8W1"/>
<keyword evidence="6" id="KW-1185">Reference proteome</keyword>
<dbReference type="Gene3D" id="3.50.20.20">
    <property type="entry name" value="Janus/Ocnus"/>
    <property type="match status" value="1"/>
</dbReference>